<reference evidence="4" key="1">
    <citation type="submission" date="2015-06" db="EMBL/GenBank/DDBJ databases">
        <authorList>
            <person name="Hoefler B.C."/>
            <person name="Straight P.D."/>
        </authorList>
    </citation>
    <scope>NUCLEOTIDE SEQUENCE</scope>
</reference>
<dbReference type="GO" id="GO:0051015">
    <property type="term" value="F:actin filament binding"/>
    <property type="evidence" value="ECO:0007669"/>
    <property type="project" value="InterPro"/>
</dbReference>
<feature type="region of interest" description="Disordered" evidence="3">
    <location>
        <begin position="109"/>
        <end position="133"/>
    </location>
</feature>
<comment type="subcellular location">
    <subcellularLocation>
        <location evidence="1">Cytoplasm</location>
    </subcellularLocation>
</comment>
<evidence type="ECO:0000313" key="4">
    <source>
        <dbReference type="EMBL" id="JAI38500.1"/>
    </source>
</evidence>
<protein>
    <submittedName>
        <fullName evidence="4">Uncharacterized protein</fullName>
    </submittedName>
</protein>
<dbReference type="GO" id="GO:0005737">
    <property type="term" value="C:cytoplasm"/>
    <property type="evidence" value="ECO:0007669"/>
    <property type="project" value="UniProtKB-SubCell"/>
</dbReference>
<dbReference type="Gene3D" id="1.20.120.230">
    <property type="entry name" value="Alpha-catenin/vinculin-like"/>
    <property type="match status" value="1"/>
</dbReference>
<dbReference type="PANTHER" id="PTHR46342:SF1">
    <property type="entry name" value="ALPHA-CATULIN"/>
    <property type="match status" value="1"/>
</dbReference>
<dbReference type="EMBL" id="GDHF01013814">
    <property type="protein sequence ID" value="JAI38500.1"/>
    <property type="molecule type" value="Transcribed_RNA"/>
</dbReference>
<dbReference type="InterPro" id="IPR036723">
    <property type="entry name" value="Alpha-catenin/vinculin-like_sf"/>
</dbReference>
<dbReference type="InterPro" id="IPR030045">
    <property type="entry name" value="CTNNAL1"/>
</dbReference>
<keyword evidence="2" id="KW-0963">Cytoplasm</keyword>
<evidence type="ECO:0000256" key="3">
    <source>
        <dbReference type="SAM" id="MobiDB-lite"/>
    </source>
</evidence>
<dbReference type="AlphaFoldDB" id="A0A0K8VIW1"/>
<sequence>MCSKYSVSKIYVTVCNCLCSLQVPASQNKKDLLNILDRVPTFVQTLQFTVKDHTVGKDATFVKVDHVIRETKNLMSVINKVVSKCFECATKYKLDLSGLSGGLSSSGALGGDDNNAGGMGDSKGTTSSSEGSM</sequence>
<organism evidence="4">
    <name type="scientific">Bactrocera latifrons</name>
    <name type="common">Malaysian fruit fly</name>
    <name type="synonym">Chaetodacus latifrons</name>
    <dbReference type="NCBI Taxonomy" id="174628"/>
    <lineage>
        <taxon>Eukaryota</taxon>
        <taxon>Metazoa</taxon>
        <taxon>Ecdysozoa</taxon>
        <taxon>Arthropoda</taxon>
        <taxon>Hexapoda</taxon>
        <taxon>Insecta</taxon>
        <taxon>Pterygota</taxon>
        <taxon>Neoptera</taxon>
        <taxon>Endopterygota</taxon>
        <taxon>Diptera</taxon>
        <taxon>Brachycera</taxon>
        <taxon>Muscomorpha</taxon>
        <taxon>Tephritoidea</taxon>
        <taxon>Tephritidae</taxon>
        <taxon>Bactrocera</taxon>
        <taxon>Bactrocera</taxon>
    </lineage>
</organism>
<dbReference type="OrthoDB" id="9933814at2759"/>
<evidence type="ECO:0000256" key="1">
    <source>
        <dbReference type="ARBA" id="ARBA00004496"/>
    </source>
</evidence>
<evidence type="ECO:0000256" key="2">
    <source>
        <dbReference type="ARBA" id="ARBA00022490"/>
    </source>
</evidence>
<accession>A0A0K8VIW1</accession>
<dbReference type="GO" id="GO:0007155">
    <property type="term" value="P:cell adhesion"/>
    <property type="evidence" value="ECO:0007669"/>
    <property type="project" value="InterPro"/>
</dbReference>
<dbReference type="GO" id="GO:0007266">
    <property type="term" value="P:Rho protein signal transduction"/>
    <property type="evidence" value="ECO:0007669"/>
    <property type="project" value="InterPro"/>
</dbReference>
<name>A0A0K8VIW1_BACLA</name>
<dbReference type="SUPFAM" id="SSF47220">
    <property type="entry name" value="alpha-catenin/vinculin-like"/>
    <property type="match status" value="1"/>
</dbReference>
<feature type="compositionally biased region" description="Polar residues" evidence="3">
    <location>
        <begin position="123"/>
        <end position="133"/>
    </location>
</feature>
<gene>
    <name evidence="4" type="ORF">c0_g2_i3</name>
</gene>
<proteinExistence type="predicted"/>
<dbReference type="PANTHER" id="PTHR46342">
    <property type="entry name" value="ALPHA-CATULIN"/>
    <property type="match status" value="1"/>
</dbReference>